<dbReference type="EMBL" id="BLXT01002015">
    <property type="protein sequence ID" value="GFN90271.1"/>
    <property type="molecule type" value="Genomic_DNA"/>
</dbReference>
<protein>
    <submittedName>
        <fullName evidence="1">Organic cation transporter protein</fullName>
    </submittedName>
</protein>
<dbReference type="AlphaFoldDB" id="A0AAV3Z4U5"/>
<dbReference type="Proteomes" id="UP000735302">
    <property type="component" value="Unassembled WGS sequence"/>
</dbReference>
<dbReference type="PANTHER" id="PTHR10773">
    <property type="entry name" value="DNA-DIRECTED RNA POLYMERASES I, II, AND III SUBUNIT RPABC2"/>
    <property type="match status" value="1"/>
</dbReference>
<evidence type="ECO:0000313" key="2">
    <source>
        <dbReference type="Proteomes" id="UP000735302"/>
    </source>
</evidence>
<reference evidence="1 2" key="1">
    <citation type="journal article" date="2021" name="Elife">
        <title>Chloroplast acquisition without the gene transfer in kleptoplastic sea slugs, Plakobranchus ocellatus.</title>
        <authorList>
            <person name="Maeda T."/>
            <person name="Takahashi S."/>
            <person name="Yoshida T."/>
            <person name="Shimamura S."/>
            <person name="Takaki Y."/>
            <person name="Nagai Y."/>
            <person name="Toyoda A."/>
            <person name="Suzuki Y."/>
            <person name="Arimoto A."/>
            <person name="Ishii H."/>
            <person name="Satoh N."/>
            <person name="Nishiyama T."/>
            <person name="Hasebe M."/>
            <person name="Maruyama T."/>
            <person name="Minagawa J."/>
            <person name="Obokata J."/>
            <person name="Shigenobu S."/>
        </authorList>
    </citation>
    <scope>NUCLEOTIDE SEQUENCE [LARGE SCALE GENOMIC DNA]</scope>
</reference>
<sequence length="135" mass="15697">MQKEYDKHLMKKETMCKLKDDAKQDALENNTHASAVFDVEVMLTNPKTVYGDAHYMCKLDTHNFTMYNCESKKEVFRYLWPEYVASRGSNEVASCMFDYLSIMAERKVDKFSLLSDSCAEQHKNHTYGPHVMVCS</sequence>
<name>A0AAV3Z4U5_9GAST</name>
<evidence type="ECO:0000313" key="1">
    <source>
        <dbReference type="EMBL" id="GFN90271.1"/>
    </source>
</evidence>
<organism evidence="1 2">
    <name type="scientific">Plakobranchus ocellatus</name>
    <dbReference type="NCBI Taxonomy" id="259542"/>
    <lineage>
        <taxon>Eukaryota</taxon>
        <taxon>Metazoa</taxon>
        <taxon>Spiralia</taxon>
        <taxon>Lophotrochozoa</taxon>
        <taxon>Mollusca</taxon>
        <taxon>Gastropoda</taxon>
        <taxon>Heterobranchia</taxon>
        <taxon>Euthyneura</taxon>
        <taxon>Panpulmonata</taxon>
        <taxon>Sacoglossa</taxon>
        <taxon>Placobranchoidea</taxon>
        <taxon>Plakobranchidae</taxon>
        <taxon>Plakobranchus</taxon>
    </lineage>
</organism>
<gene>
    <name evidence="1" type="ORF">PoB_001677700</name>
</gene>
<proteinExistence type="predicted"/>
<accession>A0AAV3Z4U5</accession>
<dbReference type="PANTHER" id="PTHR10773:SF19">
    <property type="match status" value="1"/>
</dbReference>
<comment type="caution">
    <text evidence="1">The sequence shown here is derived from an EMBL/GenBank/DDBJ whole genome shotgun (WGS) entry which is preliminary data.</text>
</comment>
<keyword evidence="2" id="KW-1185">Reference proteome</keyword>